<gene>
    <name evidence="2" type="ORF">V2E39_18595</name>
</gene>
<name>A0ABU7R3L5_9FLAO</name>
<sequence length="252" mass="29403">MSRTLVIGDIHGGLRALKQVFERAEVTREDKLIFLGDFVDGWSESSQVIRFLIEVSGNQECIFIRGNHDAWTEDWLGFRNSPDVWLFNGGKSTVESYADYLREELEIHLEFFQRMKNYYVDEDNRLFIHAGYSSMHGPEKEVYSSNYHWDRTLWETAVAMDRKLKTSSELYPKRLLLYNEIFIGHTPTLYLGIRTPVNKANIWNMDTGAAFTGALSLMDVNTKEYWQSDPLPLLYPDEKGRNNDKTKPKNRL</sequence>
<dbReference type="RefSeq" id="WP_241309164.1">
    <property type="nucleotide sequence ID" value="NZ_JAKYXJ010000001.1"/>
</dbReference>
<proteinExistence type="predicted"/>
<reference evidence="2 3" key="1">
    <citation type="submission" date="2024-01" db="EMBL/GenBank/DDBJ databases">
        <title>Whole genome of Chryseobacterium arthrosphaerae NNCa 2741.</title>
        <authorList>
            <person name="Boriskina E.V."/>
            <person name="Gordinskaya N.A."/>
            <person name="Kropotov V.S."/>
            <person name="Alekseeva A.E."/>
            <person name="Makhova M.A."/>
            <person name="Kryazhev D.V."/>
            <person name="Shkurkina I.S."/>
        </authorList>
    </citation>
    <scope>NUCLEOTIDE SEQUENCE [LARGE SCALE GENOMIC DNA]</scope>
    <source>
        <strain evidence="2 3">NNCa 2741</strain>
    </source>
</reference>
<comment type="caution">
    <text evidence="2">The sequence shown here is derived from an EMBL/GenBank/DDBJ whole genome shotgun (WGS) entry which is preliminary data.</text>
</comment>
<keyword evidence="3" id="KW-1185">Reference proteome</keyword>
<dbReference type="EMBL" id="JAZGJU010000047">
    <property type="protein sequence ID" value="MEE6129415.1"/>
    <property type="molecule type" value="Genomic_DNA"/>
</dbReference>
<organism evidence="2 3">
    <name type="scientific">Chryseobacterium arthrosphaerae</name>
    <dbReference type="NCBI Taxonomy" id="651561"/>
    <lineage>
        <taxon>Bacteria</taxon>
        <taxon>Pseudomonadati</taxon>
        <taxon>Bacteroidota</taxon>
        <taxon>Flavobacteriia</taxon>
        <taxon>Flavobacteriales</taxon>
        <taxon>Weeksellaceae</taxon>
        <taxon>Chryseobacterium group</taxon>
        <taxon>Chryseobacterium</taxon>
    </lineage>
</organism>
<protein>
    <submittedName>
        <fullName evidence="2">Metallophosphoesterase</fullName>
    </submittedName>
</protein>
<dbReference type="InterPro" id="IPR029052">
    <property type="entry name" value="Metallo-depent_PP-like"/>
</dbReference>
<evidence type="ECO:0000313" key="3">
    <source>
        <dbReference type="Proteomes" id="UP001350005"/>
    </source>
</evidence>
<dbReference type="PANTHER" id="PTHR42850:SF4">
    <property type="entry name" value="ZINC-DEPENDENT ENDOPOLYPHOSPHATASE"/>
    <property type="match status" value="1"/>
</dbReference>
<evidence type="ECO:0000313" key="2">
    <source>
        <dbReference type="EMBL" id="MEE6129415.1"/>
    </source>
</evidence>
<dbReference type="SUPFAM" id="SSF56300">
    <property type="entry name" value="Metallo-dependent phosphatases"/>
    <property type="match status" value="1"/>
</dbReference>
<accession>A0ABU7R3L5</accession>
<dbReference type="Gene3D" id="3.60.21.10">
    <property type="match status" value="1"/>
</dbReference>
<dbReference type="InterPro" id="IPR050126">
    <property type="entry name" value="Ap4A_hydrolase"/>
</dbReference>
<dbReference type="Pfam" id="PF00149">
    <property type="entry name" value="Metallophos"/>
    <property type="match status" value="1"/>
</dbReference>
<dbReference type="Proteomes" id="UP001350005">
    <property type="component" value="Unassembled WGS sequence"/>
</dbReference>
<evidence type="ECO:0000259" key="1">
    <source>
        <dbReference type="Pfam" id="PF00149"/>
    </source>
</evidence>
<feature type="domain" description="Calcineurin-like phosphoesterase" evidence="1">
    <location>
        <begin position="3"/>
        <end position="189"/>
    </location>
</feature>
<dbReference type="InterPro" id="IPR004843">
    <property type="entry name" value="Calcineurin-like_PHP"/>
</dbReference>
<dbReference type="PANTHER" id="PTHR42850">
    <property type="entry name" value="METALLOPHOSPHOESTERASE"/>
    <property type="match status" value="1"/>
</dbReference>